<dbReference type="EC" id="2.7.13.3" evidence="3"/>
<dbReference type="EMBL" id="BAAARW010000012">
    <property type="protein sequence ID" value="GAA2422338.1"/>
    <property type="molecule type" value="Genomic_DNA"/>
</dbReference>
<keyword evidence="4" id="KW-0597">Phosphoprotein</keyword>
<evidence type="ECO:0000313" key="14">
    <source>
        <dbReference type="EMBL" id="GAA2422338.1"/>
    </source>
</evidence>
<comment type="caution">
    <text evidence="14">The sequence shown here is derived from an EMBL/GenBank/DDBJ whole genome shotgun (WGS) entry which is preliminary data.</text>
</comment>
<evidence type="ECO:0000313" key="15">
    <source>
        <dbReference type="Proteomes" id="UP001501231"/>
    </source>
</evidence>
<dbReference type="Pfam" id="PF00512">
    <property type="entry name" value="HisKA"/>
    <property type="match status" value="1"/>
</dbReference>
<feature type="domain" description="HAMP" evidence="13">
    <location>
        <begin position="187"/>
        <end position="240"/>
    </location>
</feature>
<keyword evidence="9" id="KW-0902">Two-component regulatory system</keyword>
<evidence type="ECO:0000256" key="6">
    <source>
        <dbReference type="ARBA" id="ARBA00022692"/>
    </source>
</evidence>
<dbReference type="InterPro" id="IPR050428">
    <property type="entry name" value="TCS_sensor_his_kinase"/>
</dbReference>
<name>A0ABP5WBE5_9ACTN</name>
<feature type="transmembrane region" description="Helical" evidence="11">
    <location>
        <begin position="12"/>
        <end position="33"/>
    </location>
</feature>
<dbReference type="PROSITE" id="PS50109">
    <property type="entry name" value="HIS_KIN"/>
    <property type="match status" value="1"/>
</dbReference>
<evidence type="ECO:0000256" key="11">
    <source>
        <dbReference type="SAM" id="Phobius"/>
    </source>
</evidence>
<feature type="transmembrane region" description="Helical" evidence="11">
    <location>
        <begin position="161"/>
        <end position="186"/>
    </location>
</feature>
<dbReference type="Proteomes" id="UP001501231">
    <property type="component" value="Unassembled WGS sequence"/>
</dbReference>
<evidence type="ECO:0000256" key="8">
    <source>
        <dbReference type="ARBA" id="ARBA00022989"/>
    </source>
</evidence>
<dbReference type="PANTHER" id="PTHR45436">
    <property type="entry name" value="SENSOR HISTIDINE KINASE YKOH"/>
    <property type="match status" value="1"/>
</dbReference>
<evidence type="ECO:0000256" key="10">
    <source>
        <dbReference type="ARBA" id="ARBA00023136"/>
    </source>
</evidence>
<sequence>MVPRSLRARLTMLAGLIAVLVFSTTSTLILALVPGNLRETLEARAELAVRRVADEARAGRLPPTVDEPVRGEGHESAVQVVDEQGRVLAASIGVGGRGRLAGFVPDGYGNVADEEVLMRPPGTRRAPPEEYLVAAMRVRTPGGPVVVYAAVDLAEVRRSRLLLNLLIFIGTPFAVLVVASVAWFAVGLSLRPVERIRAQLEEISGRDLSRRVPVPGSEDEIARLAATTNATLGRLERSAEAQRRFVADASHELRSPITALRLQMEAECVAPEAADWPEVCRRVLVATERLAGIVDELLMLARLDAGATAERRVVDLSLLAADQIRRRAGGRVPVHGDMAPDAVVFGSPVQLDRSLTNLLDNAVRHARERVDLRVAVEGGQVVVTVTDDGLGIAPEDRERVFERFTRLREGRRLDKGGSGLGLPLSREIAAAHDGTLVVEDSPRGARFVLRLPRSPAPADGL</sequence>
<dbReference type="InterPro" id="IPR003660">
    <property type="entry name" value="HAMP_dom"/>
</dbReference>
<keyword evidence="15" id="KW-1185">Reference proteome</keyword>
<keyword evidence="7 14" id="KW-0418">Kinase</keyword>
<dbReference type="CDD" id="cd06225">
    <property type="entry name" value="HAMP"/>
    <property type="match status" value="1"/>
</dbReference>
<proteinExistence type="predicted"/>
<keyword evidence="10 11" id="KW-0472">Membrane</keyword>
<protein>
    <recommendedName>
        <fullName evidence="3">histidine kinase</fullName>
        <ecNumber evidence="3">2.7.13.3</ecNumber>
    </recommendedName>
</protein>
<keyword evidence="5" id="KW-0808">Transferase</keyword>
<gene>
    <name evidence="14" type="ORF">GCM10010191_37610</name>
</gene>
<accession>A0ABP5WBE5</accession>
<evidence type="ECO:0000256" key="5">
    <source>
        <dbReference type="ARBA" id="ARBA00022679"/>
    </source>
</evidence>
<evidence type="ECO:0000256" key="1">
    <source>
        <dbReference type="ARBA" id="ARBA00000085"/>
    </source>
</evidence>
<dbReference type="CDD" id="cd00075">
    <property type="entry name" value="HATPase"/>
    <property type="match status" value="1"/>
</dbReference>
<evidence type="ECO:0000256" key="2">
    <source>
        <dbReference type="ARBA" id="ARBA00004236"/>
    </source>
</evidence>
<comment type="catalytic activity">
    <reaction evidence="1">
        <text>ATP + protein L-histidine = ADP + protein N-phospho-L-histidine.</text>
        <dbReference type="EC" id="2.7.13.3"/>
    </reaction>
</comment>
<comment type="subcellular location">
    <subcellularLocation>
        <location evidence="2">Cell membrane</location>
    </subcellularLocation>
</comment>
<dbReference type="Pfam" id="PF02518">
    <property type="entry name" value="HATPase_c"/>
    <property type="match status" value="1"/>
</dbReference>
<dbReference type="Pfam" id="PF00672">
    <property type="entry name" value="HAMP"/>
    <property type="match status" value="1"/>
</dbReference>
<evidence type="ECO:0000256" key="4">
    <source>
        <dbReference type="ARBA" id="ARBA00022553"/>
    </source>
</evidence>
<dbReference type="SMART" id="SM00387">
    <property type="entry name" value="HATPase_c"/>
    <property type="match status" value="1"/>
</dbReference>
<organism evidence="14 15">
    <name type="scientific">Actinomadura vinacea</name>
    <dbReference type="NCBI Taxonomy" id="115336"/>
    <lineage>
        <taxon>Bacteria</taxon>
        <taxon>Bacillati</taxon>
        <taxon>Actinomycetota</taxon>
        <taxon>Actinomycetes</taxon>
        <taxon>Streptosporangiales</taxon>
        <taxon>Thermomonosporaceae</taxon>
        <taxon>Actinomadura</taxon>
    </lineage>
</organism>
<keyword evidence="6 11" id="KW-0812">Transmembrane</keyword>
<evidence type="ECO:0000256" key="7">
    <source>
        <dbReference type="ARBA" id="ARBA00022777"/>
    </source>
</evidence>
<dbReference type="SUPFAM" id="SSF47384">
    <property type="entry name" value="Homodimeric domain of signal transducing histidine kinase"/>
    <property type="match status" value="1"/>
</dbReference>
<feature type="domain" description="Histidine kinase" evidence="12">
    <location>
        <begin position="248"/>
        <end position="455"/>
    </location>
</feature>
<dbReference type="SUPFAM" id="SSF55874">
    <property type="entry name" value="ATPase domain of HSP90 chaperone/DNA topoisomerase II/histidine kinase"/>
    <property type="match status" value="1"/>
</dbReference>
<evidence type="ECO:0000256" key="3">
    <source>
        <dbReference type="ARBA" id="ARBA00012438"/>
    </source>
</evidence>
<evidence type="ECO:0000259" key="12">
    <source>
        <dbReference type="PROSITE" id="PS50109"/>
    </source>
</evidence>
<dbReference type="GO" id="GO:0016301">
    <property type="term" value="F:kinase activity"/>
    <property type="evidence" value="ECO:0007669"/>
    <property type="project" value="UniProtKB-KW"/>
</dbReference>
<dbReference type="InterPro" id="IPR036890">
    <property type="entry name" value="HATPase_C_sf"/>
</dbReference>
<dbReference type="InterPro" id="IPR004358">
    <property type="entry name" value="Sig_transdc_His_kin-like_C"/>
</dbReference>
<dbReference type="SMART" id="SM00388">
    <property type="entry name" value="HisKA"/>
    <property type="match status" value="1"/>
</dbReference>
<dbReference type="InterPro" id="IPR036097">
    <property type="entry name" value="HisK_dim/P_sf"/>
</dbReference>
<dbReference type="SUPFAM" id="SSF158472">
    <property type="entry name" value="HAMP domain-like"/>
    <property type="match status" value="1"/>
</dbReference>
<dbReference type="InterPro" id="IPR003661">
    <property type="entry name" value="HisK_dim/P_dom"/>
</dbReference>
<dbReference type="Gene3D" id="3.30.565.10">
    <property type="entry name" value="Histidine kinase-like ATPase, C-terminal domain"/>
    <property type="match status" value="1"/>
</dbReference>
<dbReference type="Gene3D" id="1.10.287.130">
    <property type="match status" value="1"/>
</dbReference>
<dbReference type="PROSITE" id="PS50885">
    <property type="entry name" value="HAMP"/>
    <property type="match status" value="1"/>
</dbReference>
<dbReference type="SMART" id="SM00304">
    <property type="entry name" value="HAMP"/>
    <property type="match status" value="1"/>
</dbReference>
<keyword evidence="8 11" id="KW-1133">Transmembrane helix</keyword>
<dbReference type="InterPro" id="IPR003594">
    <property type="entry name" value="HATPase_dom"/>
</dbReference>
<dbReference type="PRINTS" id="PR00344">
    <property type="entry name" value="BCTRLSENSOR"/>
</dbReference>
<dbReference type="Gene3D" id="6.10.340.10">
    <property type="match status" value="1"/>
</dbReference>
<dbReference type="CDD" id="cd00082">
    <property type="entry name" value="HisKA"/>
    <property type="match status" value="1"/>
</dbReference>
<dbReference type="PANTHER" id="PTHR45436:SF5">
    <property type="entry name" value="SENSOR HISTIDINE KINASE TRCS"/>
    <property type="match status" value="1"/>
</dbReference>
<reference evidence="15" key="1">
    <citation type="journal article" date="2019" name="Int. J. Syst. Evol. Microbiol.">
        <title>The Global Catalogue of Microorganisms (GCM) 10K type strain sequencing project: providing services to taxonomists for standard genome sequencing and annotation.</title>
        <authorList>
            <consortium name="The Broad Institute Genomics Platform"/>
            <consortium name="The Broad Institute Genome Sequencing Center for Infectious Disease"/>
            <person name="Wu L."/>
            <person name="Ma J."/>
        </authorList>
    </citation>
    <scope>NUCLEOTIDE SEQUENCE [LARGE SCALE GENOMIC DNA]</scope>
    <source>
        <strain evidence="15">JCM 3325</strain>
    </source>
</reference>
<dbReference type="InterPro" id="IPR005467">
    <property type="entry name" value="His_kinase_dom"/>
</dbReference>
<evidence type="ECO:0000259" key="13">
    <source>
        <dbReference type="PROSITE" id="PS50885"/>
    </source>
</evidence>
<evidence type="ECO:0000256" key="9">
    <source>
        <dbReference type="ARBA" id="ARBA00023012"/>
    </source>
</evidence>